<evidence type="ECO:0000313" key="3">
    <source>
        <dbReference type="Proteomes" id="UP000017747"/>
    </source>
</evidence>
<evidence type="ECO:0000313" key="2">
    <source>
        <dbReference type="EMBL" id="ETA80689.1"/>
    </source>
</evidence>
<dbReference type="PANTHER" id="PTHR43685">
    <property type="entry name" value="GLYCOSYLTRANSFERASE"/>
    <property type="match status" value="1"/>
</dbReference>
<keyword evidence="3" id="KW-1185">Reference proteome</keyword>
<sequence>MALLSGMGKIKKAMKIAIKDPVYAVRLIKGVRRRGIRWALDKSKARLFAESLSSGYSYDEEEYLDTDGMLNGLSRKPRISVVMPVYNVDTRWLDEAVKSVLSSTYDNFELILVDDCSTDERVTKYLGSISDSRVKVTRNEKNLGISGTSNRGAEEASGEYIVMMDNDDLIHRNALLHIAEAIVGSAPDVIYSDEDKTDQDGIRKAPFYKPDWSPDLLRSQMYMGHIFAFRRNFFFETGGFRKEFDGAQDYDLALRMSERTSRLWHIPRVLYSWRELPSSTAMNPDSKPYAHIAGLKALDGHLKRMFGQGARADETDQWYVYDARYPTNRKNLLVSVIIDGTSGAENIRRCIKAIANAGTGSRYEIIVLREAAEDISGRFDPTVRVVDTSGASTFGARANKGINEADGDILILIDARVTRLSIGFMDRLAEKAARIGTGIVGSRVMSDDGTIFSAGVTVLPDGALRRLFKGSPSVHYGTPFASPLVTRNILGADGILIAISRSSFGLIGTFSESSDMLETCFDYGVRSFAAGLLNVYDPHVQAELKETEAFDINGFSQSNGSDPYSNTRLNLEDGLPVVPVAPRMKRVLGDNNDKQ</sequence>
<dbReference type="OrthoDB" id="9785185at2"/>
<name>V7I674_9CLOT</name>
<protein>
    <recommendedName>
        <fullName evidence="1">Glycosyltransferase 2-like domain-containing protein</fullName>
    </recommendedName>
</protein>
<feature type="domain" description="Glycosyltransferase 2-like" evidence="1">
    <location>
        <begin position="343"/>
        <end position="448"/>
    </location>
</feature>
<comment type="caution">
    <text evidence="2">The sequence shown here is derived from an EMBL/GenBank/DDBJ whole genome shotgun (WGS) entry which is preliminary data.</text>
</comment>
<dbReference type="InterPro" id="IPR029044">
    <property type="entry name" value="Nucleotide-diphossugar_trans"/>
</dbReference>
<dbReference type="eggNOG" id="COG1216">
    <property type="taxonomic scope" value="Bacteria"/>
</dbReference>
<feature type="domain" description="Glycosyltransferase 2-like" evidence="1">
    <location>
        <begin position="80"/>
        <end position="232"/>
    </location>
</feature>
<gene>
    <name evidence="2" type="ORF">T472_0210570</name>
</gene>
<organism evidence="2 3">
    <name type="scientific">Youngiibacter fragilis 232.1</name>
    <dbReference type="NCBI Taxonomy" id="994573"/>
    <lineage>
        <taxon>Bacteria</taxon>
        <taxon>Bacillati</taxon>
        <taxon>Bacillota</taxon>
        <taxon>Clostridia</taxon>
        <taxon>Eubacteriales</taxon>
        <taxon>Clostridiaceae</taxon>
        <taxon>Youngiibacter</taxon>
    </lineage>
</organism>
<dbReference type="InterPro" id="IPR001173">
    <property type="entry name" value="Glyco_trans_2-like"/>
</dbReference>
<dbReference type="EMBL" id="AXUN02000177">
    <property type="protein sequence ID" value="ETA80689.1"/>
    <property type="molecule type" value="Genomic_DNA"/>
</dbReference>
<dbReference type="CDD" id="cd04184">
    <property type="entry name" value="GT2_RfbC_Mx_like"/>
    <property type="match status" value="1"/>
</dbReference>
<dbReference type="SUPFAM" id="SSF53448">
    <property type="entry name" value="Nucleotide-diphospho-sugar transferases"/>
    <property type="match status" value="2"/>
</dbReference>
<dbReference type="Pfam" id="PF00535">
    <property type="entry name" value="Glycos_transf_2"/>
    <property type="match status" value="2"/>
</dbReference>
<dbReference type="Proteomes" id="UP000017747">
    <property type="component" value="Unassembled WGS sequence"/>
</dbReference>
<dbReference type="Gene3D" id="3.90.550.10">
    <property type="entry name" value="Spore Coat Polysaccharide Biosynthesis Protein SpsA, Chain A"/>
    <property type="match status" value="2"/>
</dbReference>
<dbReference type="PANTHER" id="PTHR43685:SF2">
    <property type="entry name" value="GLYCOSYLTRANSFERASE 2-LIKE DOMAIN-CONTAINING PROTEIN"/>
    <property type="match status" value="1"/>
</dbReference>
<proteinExistence type="predicted"/>
<dbReference type="InterPro" id="IPR050834">
    <property type="entry name" value="Glycosyltransf_2"/>
</dbReference>
<dbReference type="AlphaFoldDB" id="V7I674"/>
<dbReference type="PATRIC" id="fig|994573.3.peg.1964"/>
<evidence type="ECO:0000259" key="1">
    <source>
        <dbReference type="Pfam" id="PF00535"/>
    </source>
</evidence>
<dbReference type="CDD" id="cd00761">
    <property type="entry name" value="Glyco_tranf_GTA_type"/>
    <property type="match status" value="1"/>
</dbReference>
<reference evidence="2 3" key="1">
    <citation type="journal article" date="2014" name="Genome Announc.">
        <title>Genome Sequence of Youngiibacter fragilis, the Type Strain of the Genus Youngiibacter.</title>
        <authorList>
            <person name="Wawrik C.B."/>
            <person name="Callaghan A.V."/>
            <person name="Stamps B.W."/>
            <person name="Wawrik B."/>
        </authorList>
    </citation>
    <scope>NUCLEOTIDE SEQUENCE [LARGE SCALE GENOMIC DNA]</scope>
    <source>
        <strain evidence="2 3">232.1</strain>
    </source>
</reference>
<dbReference type="eggNOG" id="COG1215">
    <property type="taxonomic scope" value="Bacteria"/>
</dbReference>
<accession>V7I674</accession>
<dbReference type="STRING" id="994573.T472_0210570"/>